<accession>A0A8H3DBW8</accession>
<name>A0A8H3DBW8_9AGAM</name>
<evidence type="ECO:0000256" key="1">
    <source>
        <dbReference type="SAM" id="MobiDB-lite"/>
    </source>
</evidence>
<comment type="caution">
    <text evidence="2">The sequence shown here is derived from an EMBL/GenBank/DDBJ whole genome shotgun (WGS) entry which is preliminary data.</text>
</comment>
<evidence type="ECO:0000313" key="3">
    <source>
        <dbReference type="Proteomes" id="UP000663850"/>
    </source>
</evidence>
<evidence type="ECO:0000313" key="2">
    <source>
        <dbReference type="EMBL" id="CAE6523691.1"/>
    </source>
</evidence>
<gene>
    <name evidence="2" type="ORF">RDB_LOCUS121493</name>
</gene>
<dbReference type="EMBL" id="CAJMWZ010006523">
    <property type="protein sequence ID" value="CAE6523691.1"/>
    <property type="molecule type" value="Genomic_DNA"/>
</dbReference>
<protein>
    <submittedName>
        <fullName evidence="2">Uncharacterized protein</fullName>
    </submittedName>
</protein>
<organism evidence="2 3">
    <name type="scientific">Rhizoctonia solani</name>
    <dbReference type="NCBI Taxonomy" id="456999"/>
    <lineage>
        <taxon>Eukaryota</taxon>
        <taxon>Fungi</taxon>
        <taxon>Dikarya</taxon>
        <taxon>Basidiomycota</taxon>
        <taxon>Agaricomycotina</taxon>
        <taxon>Agaricomycetes</taxon>
        <taxon>Cantharellales</taxon>
        <taxon>Ceratobasidiaceae</taxon>
        <taxon>Rhizoctonia</taxon>
    </lineage>
</organism>
<proteinExistence type="predicted"/>
<sequence>MGRFPWTSPSSNDAQTDHSTSPPLRIPSRVLYTSVSMHTSVLIPPSRAELHGGRVQTSQPPNAHISPYQETAQVEGRYDIIRFDPRGMDMTTRKLGCFENEAQALHSVYKHTLLGVPYDSRGSSTLPYKARARMEHAYLTRLNDSFAATSLAYLDTLIPEISPCSSR</sequence>
<dbReference type="Proteomes" id="UP000663850">
    <property type="component" value="Unassembled WGS sequence"/>
</dbReference>
<feature type="region of interest" description="Disordered" evidence="1">
    <location>
        <begin position="1"/>
        <end position="25"/>
    </location>
</feature>
<dbReference type="AlphaFoldDB" id="A0A8H3DBW8"/>
<feature type="compositionally biased region" description="Polar residues" evidence="1">
    <location>
        <begin position="7"/>
        <end position="22"/>
    </location>
</feature>
<reference evidence="2" key="1">
    <citation type="submission" date="2021-01" db="EMBL/GenBank/DDBJ databases">
        <authorList>
            <person name="Kaushik A."/>
        </authorList>
    </citation>
    <scope>NUCLEOTIDE SEQUENCE</scope>
    <source>
        <strain evidence="2">Type strain: AG8-Rh-89/</strain>
    </source>
</reference>